<evidence type="ECO:0000256" key="15">
    <source>
        <dbReference type="ARBA" id="ARBA00023316"/>
    </source>
</evidence>
<keyword evidence="11" id="KW-0573">Peptidoglycan synthesis</keyword>
<dbReference type="GO" id="GO:0008658">
    <property type="term" value="F:penicillin binding"/>
    <property type="evidence" value="ECO:0007669"/>
    <property type="project" value="InterPro"/>
</dbReference>
<accession>A0A7V3UZV0</accession>
<evidence type="ECO:0000256" key="7">
    <source>
        <dbReference type="ARBA" id="ARBA00022679"/>
    </source>
</evidence>
<keyword evidence="4" id="KW-0121">Carboxypeptidase</keyword>
<comment type="similarity">
    <text evidence="2">In the C-terminal section; belongs to the transpeptidase family.</text>
</comment>
<evidence type="ECO:0000313" key="21">
    <source>
        <dbReference type="EMBL" id="HGD13504.1"/>
    </source>
</evidence>
<dbReference type="GO" id="GO:0008955">
    <property type="term" value="F:peptidoglycan glycosyltransferase activity"/>
    <property type="evidence" value="ECO:0007669"/>
    <property type="project" value="UniProtKB-EC"/>
</dbReference>
<evidence type="ECO:0000256" key="3">
    <source>
        <dbReference type="ARBA" id="ARBA00007739"/>
    </source>
</evidence>
<evidence type="ECO:0000256" key="11">
    <source>
        <dbReference type="ARBA" id="ARBA00022984"/>
    </source>
</evidence>
<evidence type="ECO:0000256" key="9">
    <source>
        <dbReference type="ARBA" id="ARBA00022801"/>
    </source>
</evidence>
<feature type="domain" description="Penicillin-binding protein transpeptidase" evidence="19">
    <location>
        <begin position="343"/>
        <end position="615"/>
    </location>
</feature>
<keyword evidence="15" id="KW-0961">Cell wall biogenesis/degradation</keyword>
<evidence type="ECO:0000256" key="4">
    <source>
        <dbReference type="ARBA" id="ARBA00022645"/>
    </source>
</evidence>
<dbReference type="Pfam" id="PF00905">
    <property type="entry name" value="Transpeptidase"/>
    <property type="match status" value="1"/>
</dbReference>
<evidence type="ECO:0000259" key="19">
    <source>
        <dbReference type="Pfam" id="PF00905"/>
    </source>
</evidence>
<dbReference type="GO" id="GO:0008360">
    <property type="term" value="P:regulation of cell shape"/>
    <property type="evidence" value="ECO:0007669"/>
    <property type="project" value="UniProtKB-KW"/>
</dbReference>
<feature type="transmembrane region" description="Helical" evidence="18">
    <location>
        <begin position="12"/>
        <end position="31"/>
    </location>
</feature>
<evidence type="ECO:0000259" key="20">
    <source>
        <dbReference type="Pfam" id="PF00912"/>
    </source>
</evidence>
<organism evidence="21">
    <name type="scientific">candidate division WOR-3 bacterium</name>
    <dbReference type="NCBI Taxonomy" id="2052148"/>
    <lineage>
        <taxon>Bacteria</taxon>
        <taxon>Bacteria division WOR-3</taxon>
    </lineage>
</organism>
<dbReference type="Gene3D" id="3.40.710.10">
    <property type="entry name" value="DD-peptidase/beta-lactamase superfamily"/>
    <property type="match status" value="1"/>
</dbReference>
<keyword evidence="9" id="KW-0378">Hydrolase</keyword>
<comment type="subcellular location">
    <subcellularLocation>
        <location evidence="1">Membrane</location>
    </subcellularLocation>
</comment>
<dbReference type="EMBL" id="DTMZ01000125">
    <property type="protein sequence ID" value="HGD13504.1"/>
    <property type="molecule type" value="Genomic_DNA"/>
</dbReference>
<keyword evidence="5" id="KW-0645">Protease</keyword>
<name>A0A7V3UZV0_UNCW3</name>
<evidence type="ECO:0000256" key="13">
    <source>
        <dbReference type="ARBA" id="ARBA00023136"/>
    </source>
</evidence>
<comment type="caution">
    <text evidence="21">The sequence shown here is derived from an EMBL/GenBank/DDBJ whole genome shotgun (WGS) entry which is preliminary data.</text>
</comment>
<reference evidence="21" key="1">
    <citation type="journal article" date="2020" name="mSystems">
        <title>Genome- and Community-Level Interaction Insights into Carbon Utilization and Element Cycling Functions of Hydrothermarchaeota in Hydrothermal Sediment.</title>
        <authorList>
            <person name="Zhou Z."/>
            <person name="Liu Y."/>
            <person name="Xu W."/>
            <person name="Pan J."/>
            <person name="Luo Z.H."/>
            <person name="Li M."/>
        </authorList>
    </citation>
    <scope>NUCLEOTIDE SEQUENCE [LARGE SCALE GENOMIC DNA]</scope>
    <source>
        <strain evidence="21">SpSt-914</strain>
    </source>
</reference>
<sequence>MAAHRLRTSVIIILVLVALAMLFLILGYLRLRTDLPTPETIINFKAPASTRILDCQGRVVSEFFQERRRPVPLETIPEYLIRSIVAVEDKRFYSHWGIDLIRVAGSIVANLLHPRNLQGASTITQQLARSMFLTPKRQLSRKLKEMVLAIELERHYSKQEILEMYLNQVWFGGSIYGVAAAAERYFGKHISRLDPIECATLGAMIANPSAYSPYKHPQRLLRRRNYFLGKMYRLGLLTREEYNRLLTQPLNVLPPGAATNEAPYFVEEIRRYLINTYGYDFVYKSGATIYTTVDLDIQTAANRALLTWLDQLEQDYRLQPRKIAYDSVFKNDSTDSPPAYLQGALVVEDVSTGEIRALIGGRDFQHSEFNRATQSLRQVGSAFKPFVYAAALDNGYTAADIENDSALVIRIPGQPDYRPHNYDQKFLGRMTLRRALALSRNIVAVRLCEKIGPDVVARYANLLGITHKIPPFYSIALGSIDLTLLEMTNAFNTIANQGVRLNPYLITKIEDAQGHILEEHHPDPRLAIRPQTAYILTSMMQSVVNEGTATTIRALGFTGPAAGKTGTTDDYTDAWFIGFTPTLTCGVWIGYDRKKTIFRGATGGVIAAPVWGELMKQIYTDTISTFPVPPDIITQPICEQSGKLATPFCPRARYEVFIKGTEPVTFCPLHVH</sequence>
<dbReference type="PANTHER" id="PTHR32282">
    <property type="entry name" value="BINDING PROTEIN TRANSPEPTIDASE, PUTATIVE-RELATED"/>
    <property type="match status" value="1"/>
</dbReference>
<dbReference type="GO" id="GO:0030288">
    <property type="term" value="C:outer membrane-bounded periplasmic space"/>
    <property type="evidence" value="ECO:0007669"/>
    <property type="project" value="TreeGrafter"/>
</dbReference>
<evidence type="ECO:0000256" key="16">
    <source>
        <dbReference type="ARBA" id="ARBA00034000"/>
    </source>
</evidence>
<dbReference type="InterPro" id="IPR001264">
    <property type="entry name" value="Glyco_trans_51"/>
</dbReference>
<dbReference type="InterPro" id="IPR036950">
    <property type="entry name" value="PBP_transglycosylase"/>
</dbReference>
<dbReference type="Gene3D" id="1.10.3810.10">
    <property type="entry name" value="Biosynthetic peptidoglycan transglycosylase-like"/>
    <property type="match status" value="1"/>
</dbReference>
<dbReference type="InterPro" id="IPR012338">
    <property type="entry name" value="Beta-lactam/transpept-like"/>
</dbReference>
<dbReference type="Pfam" id="PF00912">
    <property type="entry name" value="Transgly"/>
    <property type="match status" value="1"/>
</dbReference>
<keyword evidence="10" id="KW-0133">Cell shape</keyword>
<comment type="catalytic activity">
    <reaction evidence="17">
        <text>[GlcNAc-(1-&gt;4)-Mur2Ac(oyl-L-Ala-gamma-D-Glu-L-Lys-D-Ala-D-Ala)](n)-di-trans,octa-cis-undecaprenyl diphosphate + beta-D-GlcNAc-(1-&gt;4)-Mur2Ac(oyl-L-Ala-gamma-D-Glu-L-Lys-D-Ala-D-Ala)-di-trans,octa-cis-undecaprenyl diphosphate = [GlcNAc-(1-&gt;4)-Mur2Ac(oyl-L-Ala-gamma-D-Glu-L-Lys-D-Ala-D-Ala)](n+1)-di-trans,octa-cis-undecaprenyl diphosphate + di-trans,octa-cis-undecaprenyl diphosphate + H(+)</text>
        <dbReference type="Rhea" id="RHEA:23708"/>
        <dbReference type="Rhea" id="RHEA-COMP:9602"/>
        <dbReference type="Rhea" id="RHEA-COMP:9603"/>
        <dbReference type="ChEBI" id="CHEBI:15378"/>
        <dbReference type="ChEBI" id="CHEBI:58405"/>
        <dbReference type="ChEBI" id="CHEBI:60033"/>
        <dbReference type="ChEBI" id="CHEBI:78435"/>
        <dbReference type="EC" id="2.4.99.28"/>
    </reaction>
</comment>
<evidence type="ECO:0000256" key="10">
    <source>
        <dbReference type="ARBA" id="ARBA00022960"/>
    </source>
</evidence>
<evidence type="ECO:0000256" key="1">
    <source>
        <dbReference type="ARBA" id="ARBA00004370"/>
    </source>
</evidence>
<evidence type="ECO:0000256" key="2">
    <source>
        <dbReference type="ARBA" id="ARBA00007090"/>
    </source>
</evidence>
<dbReference type="InterPro" id="IPR023346">
    <property type="entry name" value="Lysozyme-like_dom_sf"/>
</dbReference>
<dbReference type="GO" id="GO:0071555">
    <property type="term" value="P:cell wall organization"/>
    <property type="evidence" value="ECO:0007669"/>
    <property type="project" value="UniProtKB-KW"/>
</dbReference>
<proteinExistence type="inferred from homology"/>
<dbReference type="NCBIfam" id="TIGR02074">
    <property type="entry name" value="PBP_1a_fam"/>
    <property type="match status" value="1"/>
</dbReference>
<evidence type="ECO:0000256" key="17">
    <source>
        <dbReference type="ARBA" id="ARBA00049902"/>
    </source>
</evidence>
<dbReference type="FunFam" id="1.10.3810.10:FF:000001">
    <property type="entry name" value="Penicillin-binding protein 1A"/>
    <property type="match status" value="1"/>
</dbReference>
<dbReference type="AlphaFoldDB" id="A0A7V3UZV0"/>
<dbReference type="GO" id="GO:0006508">
    <property type="term" value="P:proteolysis"/>
    <property type="evidence" value="ECO:0007669"/>
    <property type="project" value="UniProtKB-KW"/>
</dbReference>
<dbReference type="GO" id="GO:0009252">
    <property type="term" value="P:peptidoglycan biosynthetic process"/>
    <property type="evidence" value="ECO:0007669"/>
    <property type="project" value="UniProtKB-KW"/>
</dbReference>
<keyword evidence="8 18" id="KW-0812">Transmembrane</keyword>
<dbReference type="GO" id="GO:0016020">
    <property type="term" value="C:membrane"/>
    <property type="evidence" value="ECO:0007669"/>
    <property type="project" value="UniProtKB-SubCell"/>
</dbReference>
<dbReference type="InterPro" id="IPR050396">
    <property type="entry name" value="Glycosyltr_51/Transpeptidase"/>
</dbReference>
<evidence type="ECO:0000256" key="18">
    <source>
        <dbReference type="SAM" id="Phobius"/>
    </source>
</evidence>
<dbReference type="GO" id="GO:0009002">
    <property type="term" value="F:serine-type D-Ala-D-Ala carboxypeptidase activity"/>
    <property type="evidence" value="ECO:0007669"/>
    <property type="project" value="UniProtKB-EC"/>
</dbReference>
<keyword evidence="13 18" id="KW-0472">Membrane</keyword>
<keyword evidence="14" id="KW-0511">Multifunctional enzyme</keyword>
<feature type="domain" description="Glycosyl transferase family 51" evidence="20">
    <location>
        <begin position="57"/>
        <end position="231"/>
    </location>
</feature>
<evidence type="ECO:0000256" key="14">
    <source>
        <dbReference type="ARBA" id="ARBA00023268"/>
    </source>
</evidence>
<keyword evidence="12 18" id="KW-1133">Transmembrane helix</keyword>
<protein>
    <submittedName>
        <fullName evidence="21">PBP1A family penicillin-binding protein</fullName>
    </submittedName>
</protein>
<evidence type="ECO:0000256" key="6">
    <source>
        <dbReference type="ARBA" id="ARBA00022676"/>
    </source>
</evidence>
<dbReference type="SUPFAM" id="SSF53955">
    <property type="entry name" value="Lysozyme-like"/>
    <property type="match status" value="1"/>
</dbReference>
<evidence type="ECO:0000256" key="5">
    <source>
        <dbReference type="ARBA" id="ARBA00022670"/>
    </source>
</evidence>
<keyword evidence="7" id="KW-0808">Transferase</keyword>
<dbReference type="SUPFAM" id="SSF56601">
    <property type="entry name" value="beta-lactamase/transpeptidase-like"/>
    <property type="match status" value="1"/>
</dbReference>
<gene>
    <name evidence="21" type="ORF">ENX16_05440</name>
</gene>
<dbReference type="InterPro" id="IPR001460">
    <property type="entry name" value="PCN-bd_Tpept"/>
</dbReference>
<dbReference type="PANTHER" id="PTHR32282:SF27">
    <property type="entry name" value="PENICILLIN-BINDING PROTEIN 1A"/>
    <property type="match status" value="1"/>
</dbReference>
<evidence type="ECO:0000256" key="12">
    <source>
        <dbReference type="ARBA" id="ARBA00022989"/>
    </source>
</evidence>
<comment type="similarity">
    <text evidence="3">In the N-terminal section; belongs to the glycosyltransferase 51 family.</text>
</comment>
<comment type="catalytic activity">
    <reaction evidence="16">
        <text>Preferential cleavage: (Ac)2-L-Lys-D-Ala-|-D-Ala. Also transpeptidation of peptidyl-alanyl moieties that are N-acyl substituents of D-alanine.</text>
        <dbReference type="EC" id="3.4.16.4"/>
    </reaction>
</comment>
<keyword evidence="6" id="KW-0328">Glycosyltransferase</keyword>
<evidence type="ECO:0000256" key="8">
    <source>
        <dbReference type="ARBA" id="ARBA00022692"/>
    </source>
</evidence>